<keyword evidence="4" id="KW-1185">Reference proteome</keyword>
<dbReference type="Gene3D" id="3.30.497.10">
    <property type="entry name" value="Antithrombin, subunit I, domain 2"/>
    <property type="match status" value="1"/>
</dbReference>
<proteinExistence type="inferred from homology"/>
<dbReference type="InterPro" id="IPR023795">
    <property type="entry name" value="Serpin_CS"/>
</dbReference>
<dbReference type="InterPro" id="IPR000215">
    <property type="entry name" value="Serpin_fam"/>
</dbReference>
<dbReference type="Proteomes" id="UP001464891">
    <property type="component" value="Unassembled WGS sequence"/>
</dbReference>
<evidence type="ECO:0000259" key="2">
    <source>
        <dbReference type="SMART" id="SM00093"/>
    </source>
</evidence>
<dbReference type="InterPro" id="IPR023796">
    <property type="entry name" value="Serpin_dom"/>
</dbReference>
<dbReference type="PROSITE" id="PS00284">
    <property type="entry name" value="SERPIN"/>
    <property type="match status" value="1"/>
</dbReference>
<dbReference type="InterPro" id="IPR042178">
    <property type="entry name" value="Serpin_sf_1"/>
</dbReference>
<evidence type="ECO:0000313" key="4">
    <source>
        <dbReference type="Proteomes" id="UP001464891"/>
    </source>
</evidence>
<dbReference type="InterPro" id="IPR042185">
    <property type="entry name" value="Serpin_sf_2"/>
</dbReference>
<protein>
    <submittedName>
        <fullName evidence="3">Serpin family protein</fullName>
    </submittedName>
</protein>
<accession>A0ABV0JCW7</accession>
<comment type="similarity">
    <text evidence="1">Belongs to the serpin family.</text>
</comment>
<dbReference type="SMART" id="SM00093">
    <property type="entry name" value="SERPIN"/>
    <property type="match status" value="1"/>
</dbReference>
<dbReference type="Pfam" id="PF00079">
    <property type="entry name" value="Serpin"/>
    <property type="match status" value="1"/>
</dbReference>
<reference evidence="3 4" key="1">
    <citation type="submission" date="2022-04" db="EMBL/GenBank/DDBJ databases">
        <title>Positive selection, recombination, and allopatry shape intraspecific diversity of widespread and dominant cyanobacteria.</title>
        <authorList>
            <person name="Wei J."/>
            <person name="Shu W."/>
            <person name="Hu C."/>
        </authorList>
    </citation>
    <scope>NUCLEOTIDE SEQUENCE [LARGE SCALE GENOMIC DNA]</scope>
    <source>
        <strain evidence="3 4">GB2-A4</strain>
    </source>
</reference>
<evidence type="ECO:0000256" key="1">
    <source>
        <dbReference type="RuleBase" id="RU000411"/>
    </source>
</evidence>
<comment type="caution">
    <text evidence="3">The sequence shown here is derived from an EMBL/GenBank/DDBJ whole genome shotgun (WGS) entry which is preliminary data.</text>
</comment>
<dbReference type="PANTHER" id="PTHR11461:SF211">
    <property type="entry name" value="GH10112P-RELATED"/>
    <property type="match status" value="1"/>
</dbReference>
<sequence length="429" mass="47340">MNLRSLQRVGTITAGTLLLLSLVGSWQLVTLSAAQARPNASVRPQAQATTSQSEALDRKLVTANTTFGFKLFAQALKADAGKNVFISPSSVAIALAMTYNGAEGETQQAMAKALELQGLSLADVNRSNAALISGLQKADPAVEVAIANSLWTQKGTGFQREFLQRNQQFYKAQITELDFTQPQAASQINRWVQQKTRGKISQIVDQVQPNLVLLLLNAVYFKGKWSEAFDAAATVERPFTLANGTRKQHPLMTQTGEYDYYETNKFQAVSLPYGEGRLSLYLFLPKSKSNLPSFYRDLTAANWEQWMKEFRNRPGSVQIPKFKLEYDLNLNNALKTLGMGIAFNGSKADFSGMSQADLAIDQVRHKTFVEVNEVGTEATAATSVEMIVTSTQFPPTPFKLVADRPFFYAIRDNQTGSLLFMGSMVNPQT</sequence>
<feature type="domain" description="Serpin" evidence="2">
    <location>
        <begin position="69"/>
        <end position="427"/>
    </location>
</feature>
<dbReference type="EMBL" id="JAMPKM010000012">
    <property type="protein sequence ID" value="MEP0819113.1"/>
    <property type="molecule type" value="Genomic_DNA"/>
</dbReference>
<dbReference type="InterPro" id="IPR036186">
    <property type="entry name" value="Serpin_sf"/>
</dbReference>
<dbReference type="CDD" id="cd19588">
    <property type="entry name" value="serpin_miropin-like"/>
    <property type="match status" value="1"/>
</dbReference>
<organism evidence="3 4">
    <name type="scientific">Trichocoleus desertorum GB2-A4</name>
    <dbReference type="NCBI Taxonomy" id="2933944"/>
    <lineage>
        <taxon>Bacteria</taxon>
        <taxon>Bacillati</taxon>
        <taxon>Cyanobacteriota</taxon>
        <taxon>Cyanophyceae</taxon>
        <taxon>Leptolyngbyales</taxon>
        <taxon>Trichocoleusaceae</taxon>
        <taxon>Trichocoleus</taxon>
    </lineage>
</organism>
<dbReference type="Gene3D" id="2.30.39.10">
    <property type="entry name" value="Alpha-1-antitrypsin, domain 1"/>
    <property type="match status" value="1"/>
</dbReference>
<dbReference type="SUPFAM" id="SSF56574">
    <property type="entry name" value="Serpins"/>
    <property type="match status" value="1"/>
</dbReference>
<gene>
    <name evidence="3" type="ORF">NC998_18600</name>
</gene>
<name>A0ABV0JCW7_9CYAN</name>
<dbReference type="RefSeq" id="WP_190432200.1">
    <property type="nucleotide sequence ID" value="NZ_JAMPKM010000012.1"/>
</dbReference>
<dbReference type="PANTHER" id="PTHR11461">
    <property type="entry name" value="SERINE PROTEASE INHIBITOR, SERPIN"/>
    <property type="match status" value="1"/>
</dbReference>
<evidence type="ECO:0000313" key="3">
    <source>
        <dbReference type="EMBL" id="MEP0819113.1"/>
    </source>
</evidence>